<evidence type="ECO:0000313" key="2">
    <source>
        <dbReference type="EMBL" id="RDH26069.1"/>
    </source>
</evidence>
<keyword evidence="1" id="KW-1133">Transmembrane helix</keyword>
<evidence type="ECO:0000313" key="3">
    <source>
        <dbReference type="Proteomes" id="UP000253845"/>
    </source>
</evidence>
<dbReference type="EMBL" id="KZ851899">
    <property type="protein sequence ID" value="RDH26069.1"/>
    <property type="molecule type" value="Genomic_DNA"/>
</dbReference>
<protein>
    <submittedName>
        <fullName evidence="2">Uncharacterized protein</fullName>
    </submittedName>
</protein>
<feature type="transmembrane region" description="Helical" evidence="1">
    <location>
        <begin position="20"/>
        <end position="37"/>
    </location>
</feature>
<evidence type="ECO:0000256" key="1">
    <source>
        <dbReference type="SAM" id="Phobius"/>
    </source>
</evidence>
<accession>A0A370CFF8</accession>
<name>A0A370CFF8_ASPNG</name>
<sequence>MDSSMLEPMLTGHGLDGTNLFFYISWTALLLDGGGLAQTTVLGLRRLPVVILYTLGLGWWCTILCGYSNLDLQWT</sequence>
<feature type="transmembrane region" description="Helical" evidence="1">
    <location>
        <begin position="49"/>
        <end position="70"/>
    </location>
</feature>
<proteinExistence type="predicted"/>
<dbReference type="AlphaFoldDB" id="A0A370CFF8"/>
<gene>
    <name evidence="2" type="ORF">M747DRAFT_9024</name>
</gene>
<dbReference type="Proteomes" id="UP000253845">
    <property type="component" value="Unassembled WGS sequence"/>
</dbReference>
<keyword evidence="1" id="KW-0812">Transmembrane</keyword>
<reference evidence="2 3" key="1">
    <citation type="submission" date="2018-07" db="EMBL/GenBank/DDBJ databases">
        <title>Section-level genome sequencing of Aspergillus section Nigri to investigate inter- and intra-species variation.</title>
        <authorList>
            <consortium name="DOE Joint Genome Institute"/>
            <person name="Vesth T.C."/>
            <person name="Nybo J.L."/>
            <person name="Theobald S."/>
            <person name="Frisvad J.C."/>
            <person name="Larsen T.O."/>
            <person name="Nielsen K.F."/>
            <person name="Hoof J.B."/>
            <person name="Brandl J."/>
            <person name="Salamov A."/>
            <person name="Riley R."/>
            <person name="Gladden J.M."/>
            <person name="Phatale P."/>
            <person name="Nielsen M.T."/>
            <person name="Lyhne E.K."/>
            <person name="Kogle M.E."/>
            <person name="Strasser K."/>
            <person name="McDonnell E."/>
            <person name="Barry K."/>
            <person name="Clum A."/>
            <person name="Chen C."/>
            <person name="Nolan M."/>
            <person name="Sandor L."/>
            <person name="Kuo A."/>
            <person name="Lipzen A."/>
            <person name="Hainaut M."/>
            <person name="Drula E."/>
            <person name="Tsang A."/>
            <person name="Magnuson J.K."/>
            <person name="Henrissat B."/>
            <person name="Wiebenga A."/>
            <person name="Simmons B.A."/>
            <person name="Makela M.R."/>
            <person name="De vries R.P."/>
            <person name="Grigoriev I.V."/>
            <person name="Mortensen U.H."/>
            <person name="Baker S.E."/>
            <person name="Andersen M.R."/>
        </authorList>
    </citation>
    <scope>NUCLEOTIDE SEQUENCE [LARGE SCALE GENOMIC DNA]</scope>
    <source>
        <strain evidence="2 3">ATCC 13496</strain>
    </source>
</reference>
<keyword evidence="1" id="KW-0472">Membrane</keyword>
<dbReference type="VEuPathDB" id="FungiDB:M747DRAFT_9024"/>
<organism evidence="2 3">
    <name type="scientific">Aspergillus niger ATCC 13496</name>
    <dbReference type="NCBI Taxonomy" id="1353008"/>
    <lineage>
        <taxon>Eukaryota</taxon>
        <taxon>Fungi</taxon>
        <taxon>Dikarya</taxon>
        <taxon>Ascomycota</taxon>
        <taxon>Pezizomycotina</taxon>
        <taxon>Eurotiomycetes</taxon>
        <taxon>Eurotiomycetidae</taxon>
        <taxon>Eurotiales</taxon>
        <taxon>Aspergillaceae</taxon>
        <taxon>Aspergillus</taxon>
        <taxon>Aspergillus subgen. Circumdati</taxon>
    </lineage>
</organism>